<gene>
    <name evidence="2" type="ORF">Hypma_003175</name>
</gene>
<reference evidence="2" key="1">
    <citation type="submission" date="2018-04" db="EMBL/GenBank/DDBJ databases">
        <title>Whole genome sequencing of Hypsizygus marmoreus.</title>
        <authorList>
            <person name="Choi I.-G."/>
            <person name="Min B."/>
            <person name="Kim J.-G."/>
            <person name="Kim S."/>
            <person name="Oh Y.-L."/>
            <person name="Kong W.-S."/>
            <person name="Park H."/>
            <person name="Jeong J."/>
            <person name="Song E.-S."/>
        </authorList>
    </citation>
    <scope>NUCLEOTIDE SEQUENCE [LARGE SCALE GENOMIC DNA]</scope>
    <source>
        <strain evidence="2">51987-8</strain>
    </source>
</reference>
<dbReference type="AlphaFoldDB" id="A0A369K199"/>
<accession>A0A369K199</accession>
<dbReference type="EMBL" id="LUEZ02000014">
    <property type="protein sequence ID" value="RDB27738.1"/>
    <property type="molecule type" value="Genomic_DNA"/>
</dbReference>
<dbReference type="InParanoid" id="A0A369K199"/>
<evidence type="ECO:0000313" key="3">
    <source>
        <dbReference type="Proteomes" id="UP000076154"/>
    </source>
</evidence>
<evidence type="ECO:0000313" key="2">
    <source>
        <dbReference type="EMBL" id="RDB27738.1"/>
    </source>
</evidence>
<protein>
    <submittedName>
        <fullName evidence="2">Uncharacterized protein</fullName>
    </submittedName>
</protein>
<feature type="region of interest" description="Disordered" evidence="1">
    <location>
        <begin position="1"/>
        <end position="28"/>
    </location>
</feature>
<dbReference type="Proteomes" id="UP000076154">
    <property type="component" value="Unassembled WGS sequence"/>
</dbReference>
<evidence type="ECO:0000256" key="1">
    <source>
        <dbReference type="SAM" id="MobiDB-lite"/>
    </source>
</evidence>
<feature type="compositionally biased region" description="Polar residues" evidence="1">
    <location>
        <begin position="15"/>
        <end position="28"/>
    </location>
</feature>
<keyword evidence="3" id="KW-1185">Reference proteome</keyword>
<proteinExistence type="predicted"/>
<sequence length="163" mass="18761">MRCRRPTKSIVPDATSEQSGPAETESLSPSPNILLDQIQYNIDCVHLVIYSLEASLPPLPQFLIFVGFRVFRTWREWRAVLSGLLHFSVSKRSVSPPQSTSCSTQFYDLDRSRYTITRMQTSAFRLPADSRVYVEPCSKNCPPIKPRNIYDRSVIRHTLFCFK</sequence>
<comment type="caution">
    <text evidence="2">The sequence shown here is derived from an EMBL/GenBank/DDBJ whole genome shotgun (WGS) entry which is preliminary data.</text>
</comment>
<name>A0A369K199_HYPMA</name>
<organism evidence="2 3">
    <name type="scientific">Hypsizygus marmoreus</name>
    <name type="common">White beech mushroom</name>
    <name type="synonym">Agaricus marmoreus</name>
    <dbReference type="NCBI Taxonomy" id="39966"/>
    <lineage>
        <taxon>Eukaryota</taxon>
        <taxon>Fungi</taxon>
        <taxon>Dikarya</taxon>
        <taxon>Basidiomycota</taxon>
        <taxon>Agaricomycotina</taxon>
        <taxon>Agaricomycetes</taxon>
        <taxon>Agaricomycetidae</taxon>
        <taxon>Agaricales</taxon>
        <taxon>Tricholomatineae</taxon>
        <taxon>Lyophyllaceae</taxon>
        <taxon>Hypsizygus</taxon>
    </lineage>
</organism>